<evidence type="ECO:0000256" key="7">
    <source>
        <dbReference type="SAM" id="Phobius"/>
    </source>
</evidence>
<dbReference type="PRINTS" id="PR00081">
    <property type="entry name" value="GDHRDH"/>
</dbReference>
<dbReference type="OMA" id="SMEDMTF"/>
<keyword evidence="7" id="KW-0812">Transmembrane</keyword>
<organism evidence="8 9">
    <name type="scientific">Coffea canephora</name>
    <name type="common">Robusta coffee</name>
    <dbReference type="NCBI Taxonomy" id="49390"/>
    <lineage>
        <taxon>Eukaryota</taxon>
        <taxon>Viridiplantae</taxon>
        <taxon>Streptophyta</taxon>
        <taxon>Embryophyta</taxon>
        <taxon>Tracheophyta</taxon>
        <taxon>Spermatophyta</taxon>
        <taxon>Magnoliopsida</taxon>
        <taxon>eudicotyledons</taxon>
        <taxon>Gunneridae</taxon>
        <taxon>Pentapetalae</taxon>
        <taxon>asterids</taxon>
        <taxon>lamiids</taxon>
        <taxon>Gentianales</taxon>
        <taxon>Rubiaceae</taxon>
        <taxon>Ixoroideae</taxon>
        <taxon>Gardenieae complex</taxon>
        <taxon>Bertiereae - Coffeeae clade</taxon>
        <taxon>Coffeeae</taxon>
        <taxon>Coffea</taxon>
    </lineage>
</organism>
<dbReference type="PRINTS" id="PR00080">
    <property type="entry name" value="SDRFAMILY"/>
</dbReference>
<comment type="similarity">
    <text evidence="2 6">Belongs to the short-chain dehydrogenases/reductases (SDR) family.</text>
</comment>
<dbReference type="PhylomeDB" id="A0A068VH42"/>
<dbReference type="PANTHER" id="PTHR43391:SF91">
    <property type="entry name" value="OS04G0390700 PROTEIN"/>
    <property type="match status" value="1"/>
</dbReference>
<evidence type="ECO:0000313" key="8">
    <source>
        <dbReference type="EMBL" id="CDP19889.1"/>
    </source>
</evidence>
<proteinExistence type="inferred from homology"/>
<dbReference type="STRING" id="49390.A0A068VH42"/>
<dbReference type="GO" id="GO:0016020">
    <property type="term" value="C:membrane"/>
    <property type="evidence" value="ECO:0007669"/>
    <property type="project" value="UniProtKB-SubCell"/>
</dbReference>
<keyword evidence="9" id="KW-1185">Reference proteome</keyword>
<dbReference type="GO" id="GO:0005829">
    <property type="term" value="C:cytosol"/>
    <property type="evidence" value="ECO:0007669"/>
    <property type="project" value="TreeGrafter"/>
</dbReference>
<dbReference type="Gramene" id="CDP19889">
    <property type="protein sequence ID" value="CDP19889"/>
    <property type="gene ID" value="GSCOC_T00010140001"/>
</dbReference>
<evidence type="ECO:0000256" key="6">
    <source>
        <dbReference type="RuleBase" id="RU000363"/>
    </source>
</evidence>
<keyword evidence="3" id="KW-0521">NADP</keyword>
<gene>
    <name evidence="8" type="ORF">GSCOC_T00010140001</name>
</gene>
<evidence type="ECO:0000256" key="4">
    <source>
        <dbReference type="ARBA" id="ARBA00022968"/>
    </source>
</evidence>
<dbReference type="PANTHER" id="PTHR43391">
    <property type="entry name" value="RETINOL DEHYDROGENASE-RELATED"/>
    <property type="match status" value="1"/>
</dbReference>
<sequence length="328" mass="36739">MALYLMTGLIIVFLFLLLLLPFYYVYKLRMIFHRYLSSESIKGKVVLITGASSGIGEHRAYEYAKRRACLVIVARRENLLREVAEKARKLGSPDVVPICADVLMVDEDCKRFVEEAVNHFGRLDHLVNNAGISSMCLIEDATDITRFQPVMDVNFWGSIYPTYFAMPYLKRTKGSISVNASASAYMHPSGFSIYTASKAALLSFYETMRSEMPPEISITIATLGLVESEMTKGKHLNREGTTEVSPELADTLINQLPAMSTSACAKSIVEAVCRKERYVTEPKWCAVLFLLKAPCPGIIEFVNRRLHLRVKASVAKNFSMPPPENRSA</sequence>
<evidence type="ECO:0000256" key="3">
    <source>
        <dbReference type="ARBA" id="ARBA00022857"/>
    </source>
</evidence>
<dbReference type="AlphaFoldDB" id="A0A068VH42"/>
<accession>A0A068VH42</accession>
<dbReference type="OrthoDB" id="47007at2759"/>
<comment type="subcellular location">
    <subcellularLocation>
        <location evidence="1">Membrane</location>
        <topology evidence="1">Single-pass type II membrane protein</topology>
    </subcellularLocation>
</comment>
<dbReference type="InterPro" id="IPR036291">
    <property type="entry name" value="NAD(P)-bd_dom_sf"/>
</dbReference>
<dbReference type="InterPro" id="IPR002347">
    <property type="entry name" value="SDR_fam"/>
</dbReference>
<dbReference type="Pfam" id="PF00106">
    <property type="entry name" value="adh_short"/>
    <property type="match status" value="1"/>
</dbReference>
<evidence type="ECO:0000256" key="1">
    <source>
        <dbReference type="ARBA" id="ARBA00004606"/>
    </source>
</evidence>
<keyword evidence="7" id="KW-1133">Transmembrane helix</keyword>
<evidence type="ECO:0000313" key="9">
    <source>
        <dbReference type="Proteomes" id="UP000295252"/>
    </source>
</evidence>
<evidence type="ECO:0000256" key="5">
    <source>
        <dbReference type="ARBA" id="ARBA00023002"/>
    </source>
</evidence>
<dbReference type="Gene3D" id="3.40.50.720">
    <property type="entry name" value="NAD(P)-binding Rossmann-like Domain"/>
    <property type="match status" value="1"/>
</dbReference>
<dbReference type="FunCoup" id="A0A068VH42">
    <property type="interactions" value="103"/>
</dbReference>
<evidence type="ECO:0000256" key="2">
    <source>
        <dbReference type="ARBA" id="ARBA00006484"/>
    </source>
</evidence>
<dbReference type="EMBL" id="HG739848">
    <property type="protein sequence ID" value="CDP19889.1"/>
    <property type="molecule type" value="Genomic_DNA"/>
</dbReference>
<name>A0A068VH42_COFCA</name>
<reference evidence="9" key="1">
    <citation type="journal article" date="2014" name="Science">
        <title>The coffee genome provides insight into the convergent evolution of caffeine biosynthesis.</title>
        <authorList>
            <person name="Denoeud F."/>
            <person name="Carretero-Paulet L."/>
            <person name="Dereeper A."/>
            <person name="Droc G."/>
            <person name="Guyot R."/>
            <person name="Pietrella M."/>
            <person name="Zheng C."/>
            <person name="Alberti A."/>
            <person name="Anthony F."/>
            <person name="Aprea G."/>
            <person name="Aury J.M."/>
            <person name="Bento P."/>
            <person name="Bernard M."/>
            <person name="Bocs S."/>
            <person name="Campa C."/>
            <person name="Cenci A."/>
            <person name="Combes M.C."/>
            <person name="Crouzillat D."/>
            <person name="Da Silva C."/>
            <person name="Daddiego L."/>
            <person name="De Bellis F."/>
            <person name="Dussert S."/>
            <person name="Garsmeur O."/>
            <person name="Gayraud T."/>
            <person name="Guignon V."/>
            <person name="Jahn K."/>
            <person name="Jamilloux V."/>
            <person name="Joet T."/>
            <person name="Labadie K."/>
            <person name="Lan T."/>
            <person name="Leclercq J."/>
            <person name="Lepelley M."/>
            <person name="Leroy T."/>
            <person name="Li L.T."/>
            <person name="Librado P."/>
            <person name="Lopez L."/>
            <person name="Munoz A."/>
            <person name="Noel B."/>
            <person name="Pallavicini A."/>
            <person name="Perrotta G."/>
            <person name="Poncet V."/>
            <person name="Pot D."/>
            <person name="Priyono X."/>
            <person name="Rigoreau M."/>
            <person name="Rouard M."/>
            <person name="Rozas J."/>
            <person name="Tranchant-Dubreuil C."/>
            <person name="VanBuren R."/>
            <person name="Zhang Q."/>
            <person name="Andrade A.C."/>
            <person name="Argout X."/>
            <person name="Bertrand B."/>
            <person name="de Kochko A."/>
            <person name="Graziosi G."/>
            <person name="Henry R.J."/>
            <person name="Jayarama X."/>
            <person name="Ming R."/>
            <person name="Nagai C."/>
            <person name="Rounsley S."/>
            <person name="Sankoff D."/>
            <person name="Giuliano G."/>
            <person name="Albert V.A."/>
            <person name="Wincker P."/>
            <person name="Lashermes P."/>
        </authorList>
    </citation>
    <scope>NUCLEOTIDE SEQUENCE [LARGE SCALE GENOMIC DNA]</scope>
    <source>
        <strain evidence="9">cv. DH200-94</strain>
    </source>
</reference>
<dbReference type="InterPro" id="IPR020904">
    <property type="entry name" value="Sc_DH/Rdtase_CS"/>
</dbReference>
<dbReference type="Proteomes" id="UP000295252">
    <property type="component" value="Unassembled WGS sequence"/>
</dbReference>
<dbReference type="PROSITE" id="PS00061">
    <property type="entry name" value="ADH_SHORT"/>
    <property type="match status" value="1"/>
</dbReference>
<dbReference type="GO" id="GO:0016491">
    <property type="term" value="F:oxidoreductase activity"/>
    <property type="evidence" value="ECO:0007669"/>
    <property type="project" value="UniProtKB-KW"/>
</dbReference>
<protein>
    <submittedName>
        <fullName evidence="8">DH200=94 genomic scaffold, scaffold_764</fullName>
    </submittedName>
</protein>
<dbReference type="InParanoid" id="A0A068VH42"/>
<keyword evidence="5" id="KW-0560">Oxidoreductase</keyword>
<keyword evidence="4" id="KW-0735">Signal-anchor</keyword>
<feature type="transmembrane region" description="Helical" evidence="7">
    <location>
        <begin position="6"/>
        <end position="26"/>
    </location>
</feature>
<keyword evidence="7" id="KW-0472">Membrane</keyword>
<dbReference type="SUPFAM" id="SSF51735">
    <property type="entry name" value="NAD(P)-binding Rossmann-fold domains"/>
    <property type="match status" value="1"/>
</dbReference>